<sequence>MIRFFNLLIIIVVVFVSCNRAGDDNCQLISVNINSQADITDFIKSMDGYIFLETNDSCILQGIDKLKIENDVIYIADGDVLQMFDRKDGKWLGKIDRQGRGPGEYIYIDDFDVCDSEIYVLSGNKIIVYDNSGSSLRTVRMDYGYDKFCVVGKDRVWLYSSRSNDGKFNFVLIDPSDGNKVLAEYDPFEENESYLFSDNRPFCSKESGFVYTAQIYDNIVYRLSEDEYEPVYEFDINLKNRITQEELHGSSYGELSDRYKNEESLRNIEYVTVDDNTLFAVFSCFLSERGYRDCFVKVDLKSGKSEYYLVNENIDPAFPLFDSGDIEGYDGKTVISSIYAAWAKKQGEDFGIEDLAAISEYDNPVLVFHTLNY</sequence>
<dbReference type="InterPro" id="IPR011047">
    <property type="entry name" value="Quinoprotein_ADH-like_sf"/>
</dbReference>
<name>A0A9D9EQR0_9BACT</name>
<dbReference type="SUPFAM" id="SSF50998">
    <property type="entry name" value="Quinoprotein alcohol dehydrogenase-like"/>
    <property type="match status" value="1"/>
</dbReference>
<organism evidence="1 2">
    <name type="scientific">Candidatus Cryptobacteroides intestinavium</name>
    <dbReference type="NCBI Taxonomy" id="2840766"/>
    <lineage>
        <taxon>Bacteria</taxon>
        <taxon>Pseudomonadati</taxon>
        <taxon>Bacteroidota</taxon>
        <taxon>Bacteroidia</taxon>
        <taxon>Bacteroidales</taxon>
        <taxon>Candidatus Cryptobacteroides</taxon>
    </lineage>
</organism>
<dbReference type="EMBL" id="JADIMI010000052">
    <property type="protein sequence ID" value="MBO8452322.1"/>
    <property type="molecule type" value="Genomic_DNA"/>
</dbReference>
<accession>A0A9D9EQR0</accession>
<dbReference type="Proteomes" id="UP000823661">
    <property type="component" value="Unassembled WGS sequence"/>
</dbReference>
<dbReference type="PROSITE" id="PS51257">
    <property type="entry name" value="PROKAR_LIPOPROTEIN"/>
    <property type="match status" value="1"/>
</dbReference>
<reference evidence="1" key="1">
    <citation type="submission" date="2020-10" db="EMBL/GenBank/DDBJ databases">
        <authorList>
            <person name="Gilroy R."/>
        </authorList>
    </citation>
    <scope>NUCLEOTIDE SEQUENCE</scope>
    <source>
        <strain evidence="1">B1-20833</strain>
    </source>
</reference>
<reference evidence="1" key="2">
    <citation type="journal article" date="2021" name="PeerJ">
        <title>Extensive microbial diversity within the chicken gut microbiome revealed by metagenomics and culture.</title>
        <authorList>
            <person name="Gilroy R."/>
            <person name="Ravi A."/>
            <person name="Getino M."/>
            <person name="Pursley I."/>
            <person name="Horton D.L."/>
            <person name="Alikhan N.F."/>
            <person name="Baker D."/>
            <person name="Gharbi K."/>
            <person name="Hall N."/>
            <person name="Watson M."/>
            <person name="Adriaenssens E.M."/>
            <person name="Foster-Nyarko E."/>
            <person name="Jarju S."/>
            <person name="Secka A."/>
            <person name="Antonio M."/>
            <person name="Oren A."/>
            <person name="Chaudhuri R.R."/>
            <person name="La Ragione R."/>
            <person name="Hildebrand F."/>
            <person name="Pallen M.J."/>
        </authorList>
    </citation>
    <scope>NUCLEOTIDE SEQUENCE</scope>
    <source>
        <strain evidence="1">B1-20833</strain>
    </source>
</reference>
<evidence type="ECO:0000313" key="2">
    <source>
        <dbReference type="Proteomes" id="UP000823661"/>
    </source>
</evidence>
<dbReference type="InterPro" id="IPR011042">
    <property type="entry name" value="6-blade_b-propeller_TolB-like"/>
</dbReference>
<proteinExistence type="predicted"/>
<gene>
    <name evidence="1" type="ORF">IAC06_05505</name>
</gene>
<evidence type="ECO:0000313" key="1">
    <source>
        <dbReference type="EMBL" id="MBO8452322.1"/>
    </source>
</evidence>
<dbReference type="Pfam" id="PF17170">
    <property type="entry name" value="DUF5128"/>
    <property type="match status" value="1"/>
</dbReference>
<dbReference type="Gene3D" id="2.120.10.30">
    <property type="entry name" value="TolB, C-terminal domain"/>
    <property type="match status" value="1"/>
</dbReference>
<protein>
    <submittedName>
        <fullName evidence="1">6-bladed beta-propeller</fullName>
    </submittedName>
</protein>
<comment type="caution">
    <text evidence="1">The sequence shown here is derived from an EMBL/GenBank/DDBJ whole genome shotgun (WGS) entry which is preliminary data.</text>
</comment>
<dbReference type="AlphaFoldDB" id="A0A9D9EQR0"/>